<dbReference type="Proteomes" id="UP000712600">
    <property type="component" value="Unassembled WGS sequence"/>
</dbReference>
<comment type="caution">
    <text evidence="1">The sequence shown here is derived from an EMBL/GenBank/DDBJ whole genome shotgun (WGS) entry which is preliminary data.</text>
</comment>
<sequence length="178" mass="18412">MRSTSVGSHGGGAYGNGEGGPGGGLAAGCKNSPAIGVYTQRKLIPLIPAAQYPKLMTTTPISKYFDEPSRCVEQNNESFLKLVDFVWKHGEVWSYGGGERGRAGGGTVEVDQKSKGKYKVTVEELMAEVELLEVDIKVVLMKEVVSGYGGSGGGYGGRRGGSGSYGSGYGSCGGEISG</sequence>
<gene>
    <name evidence="1" type="ORF">F2Q69_00014601</name>
</gene>
<evidence type="ECO:0000313" key="1">
    <source>
        <dbReference type="EMBL" id="KAF3555580.1"/>
    </source>
</evidence>
<proteinExistence type="predicted"/>
<dbReference type="EMBL" id="QGKX02000996">
    <property type="protein sequence ID" value="KAF3555580.1"/>
    <property type="molecule type" value="Genomic_DNA"/>
</dbReference>
<protein>
    <submittedName>
        <fullName evidence="1">Uncharacterized protein</fullName>
    </submittedName>
</protein>
<accession>A0A8S9QZQ0</accession>
<evidence type="ECO:0000313" key="2">
    <source>
        <dbReference type="Proteomes" id="UP000712600"/>
    </source>
</evidence>
<dbReference type="PROSITE" id="PS51257">
    <property type="entry name" value="PROKAR_LIPOPROTEIN"/>
    <property type="match status" value="1"/>
</dbReference>
<name>A0A8S9QZQ0_BRACR</name>
<reference evidence="1" key="1">
    <citation type="submission" date="2019-12" db="EMBL/GenBank/DDBJ databases">
        <title>Genome sequencing and annotation of Brassica cretica.</title>
        <authorList>
            <person name="Studholme D.J."/>
            <person name="Sarris P."/>
        </authorList>
    </citation>
    <scope>NUCLEOTIDE SEQUENCE</scope>
    <source>
        <strain evidence="1">PFS-109/04</strain>
        <tissue evidence="1">Leaf</tissue>
    </source>
</reference>
<dbReference type="AlphaFoldDB" id="A0A8S9QZQ0"/>
<organism evidence="1 2">
    <name type="scientific">Brassica cretica</name>
    <name type="common">Mustard</name>
    <dbReference type="NCBI Taxonomy" id="69181"/>
    <lineage>
        <taxon>Eukaryota</taxon>
        <taxon>Viridiplantae</taxon>
        <taxon>Streptophyta</taxon>
        <taxon>Embryophyta</taxon>
        <taxon>Tracheophyta</taxon>
        <taxon>Spermatophyta</taxon>
        <taxon>Magnoliopsida</taxon>
        <taxon>eudicotyledons</taxon>
        <taxon>Gunneridae</taxon>
        <taxon>Pentapetalae</taxon>
        <taxon>rosids</taxon>
        <taxon>malvids</taxon>
        <taxon>Brassicales</taxon>
        <taxon>Brassicaceae</taxon>
        <taxon>Brassiceae</taxon>
        <taxon>Brassica</taxon>
    </lineage>
</organism>